<gene>
    <name evidence="1" type="ORF">AVEN_174528_1</name>
</gene>
<sequence length="46" mass="5243">MFAVSSTNERCFESDGDSDIQKLQMRELDLQPGPHVAQICWGKRFA</sequence>
<accession>A0A4Y2V3U4</accession>
<name>A0A4Y2V3U4_ARAVE</name>
<dbReference type="Proteomes" id="UP000499080">
    <property type="component" value="Unassembled WGS sequence"/>
</dbReference>
<reference evidence="1 2" key="1">
    <citation type="journal article" date="2019" name="Sci. Rep.">
        <title>Orb-weaving spider Araneus ventricosus genome elucidates the spidroin gene catalogue.</title>
        <authorList>
            <person name="Kono N."/>
            <person name="Nakamura H."/>
            <person name="Ohtoshi R."/>
            <person name="Moran D.A.P."/>
            <person name="Shinohara A."/>
            <person name="Yoshida Y."/>
            <person name="Fujiwara M."/>
            <person name="Mori M."/>
            <person name="Tomita M."/>
            <person name="Arakawa K."/>
        </authorList>
    </citation>
    <scope>NUCLEOTIDE SEQUENCE [LARGE SCALE GENOMIC DNA]</scope>
</reference>
<proteinExistence type="predicted"/>
<keyword evidence="2" id="KW-1185">Reference proteome</keyword>
<organism evidence="1 2">
    <name type="scientific">Araneus ventricosus</name>
    <name type="common">Orbweaver spider</name>
    <name type="synonym">Epeira ventricosa</name>
    <dbReference type="NCBI Taxonomy" id="182803"/>
    <lineage>
        <taxon>Eukaryota</taxon>
        <taxon>Metazoa</taxon>
        <taxon>Ecdysozoa</taxon>
        <taxon>Arthropoda</taxon>
        <taxon>Chelicerata</taxon>
        <taxon>Arachnida</taxon>
        <taxon>Araneae</taxon>
        <taxon>Araneomorphae</taxon>
        <taxon>Entelegynae</taxon>
        <taxon>Araneoidea</taxon>
        <taxon>Araneidae</taxon>
        <taxon>Araneus</taxon>
    </lineage>
</organism>
<protein>
    <submittedName>
        <fullName evidence="1">Uncharacterized protein</fullName>
    </submittedName>
</protein>
<feature type="non-terminal residue" evidence="1">
    <location>
        <position position="46"/>
    </location>
</feature>
<evidence type="ECO:0000313" key="2">
    <source>
        <dbReference type="Proteomes" id="UP000499080"/>
    </source>
</evidence>
<comment type="caution">
    <text evidence="1">The sequence shown here is derived from an EMBL/GenBank/DDBJ whole genome shotgun (WGS) entry which is preliminary data.</text>
</comment>
<evidence type="ECO:0000313" key="1">
    <source>
        <dbReference type="EMBL" id="GBO19288.1"/>
    </source>
</evidence>
<dbReference type="EMBL" id="BGPR01042778">
    <property type="protein sequence ID" value="GBO19288.1"/>
    <property type="molecule type" value="Genomic_DNA"/>
</dbReference>
<dbReference type="AlphaFoldDB" id="A0A4Y2V3U4"/>